<accession>A0A0E0S4K3</accession>
<organism evidence="1 3">
    <name type="scientific">Gibberella zeae (strain ATCC MYA-4620 / CBS 123657 / FGSC 9075 / NRRL 31084 / PH-1)</name>
    <name type="common">Wheat head blight fungus</name>
    <name type="synonym">Fusarium graminearum</name>
    <dbReference type="NCBI Taxonomy" id="229533"/>
    <lineage>
        <taxon>Eukaryota</taxon>
        <taxon>Fungi</taxon>
        <taxon>Dikarya</taxon>
        <taxon>Ascomycota</taxon>
        <taxon>Pezizomycotina</taxon>
        <taxon>Sordariomycetes</taxon>
        <taxon>Hypocreomycetidae</taxon>
        <taxon>Hypocreales</taxon>
        <taxon>Nectriaceae</taxon>
        <taxon>Fusarium</taxon>
    </lineage>
</organism>
<evidence type="ECO:0000313" key="1">
    <source>
        <dbReference type="EMBL" id="CEF78428.1"/>
    </source>
</evidence>
<dbReference type="EMBL" id="HG970333">
    <property type="protein sequence ID" value="CEF78428.1"/>
    <property type="molecule type" value="Genomic_DNA"/>
</dbReference>
<dbReference type="EnsemblFungi" id="CEF78428">
    <property type="protein sequence ID" value="CEF78428"/>
    <property type="gene ID" value="FGRRES_15196"/>
</dbReference>
<reference evidence="2 3" key="1">
    <citation type="journal article" date="2007" name="Science">
        <title>The Fusarium graminearum genome reveals a link between localized polymorphism and pathogen specialization.</title>
        <authorList>
            <person name="Cuomo C.A."/>
            <person name="Gueldener U."/>
            <person name="Xu J.-R."/>
            <person name="Trail F."/>
            <person name="Turgeon B.G."/>
            <person name="Di Pietro A."/>
            <person name="Walton J.D."/>
            <person name="Ma L.-J."/>
            <person name="Baker S.E."/>
            <person name="Rep M."/>
            <person name="Adam G."/>
            <person name="Antoniw J."/>
            <person name="Baldwin T."/>
            <person name="Calvo S.E."/>
            <person name="Chang Y.-L."/>
            <person name="DeCaprio D."/>
            <person name="Gale L.R."/>
            <person name="Gnerre S."/>
            <person name="Goswami R.S."/>
            <person name="Hammond-Kosack K."/>
            <person name="Harris L.J."/>
            <person name="Hilburn K."/>
            <person name="Kennell J.C."/>
            <person name="Kroken S."/>
            <person name="Magnuson J.K."/>
            <person name="Mannhaupt G."/>
            <person name="Mauceli E.W."/>
            <person name="Mewes H.-W."/>
            <person name="Mitterbauer R."/>
            <person name="Muehlbauer G."/>
            <person name="Muensterkoetter M."/>
            <person name="Nelson D."/>
            <person name="O'Donnell K."/>
            <person name="Ouellet T."/>
            <person name="Qi W."/>
            <person name="Quesneville H."/>
            <person name="Roncero M.I.G."/>
            <person name="Seong K.-Y."/>
            <person name="Tetko I.V."/>
            <person name="Urban M."/>
            <person name="Waalwijk C."/>
            <person name="Ward T.J."/>
            <person name="Yao J."/>
            <person name="Birren B.W."/>
            <person name="Kistler H.C."/>
        </authorList>
    </citation>
    <scope>NUCLEOTIDE SEQUENCE [LARGE SCALE GENOMIC DNA]</scope>
    <source>
        <strain evidence="3">ATCC MYA-4620 / CBS 123657 / FGSC 9075 / NRRL 31084 / PH-1</strain>
        <strain evidence="2">PH-1 / ATCC MYA-4620 / FGSC 9075 / NRRL 31084</strain>
    </source>
</reference>
<reference evidence="1 3" key="3">
    <citation type="journal article" date="2015" name="BMC Genomics">
        <title>The completed genome sequence of the pathogenic ascomycete fungus Fusarium graminearum.</title>
        <authorList>
            <person name="King R."/>
            <person name="Urban M."/>
            <person name="Hammond-Kosack M.C."/>
            <person name="Hassani-Pak K."/>
            <person name="Hammond-Kosack K.E."/>
        </authorList>
    </citation>
    <scope>NUCLEOTIDE SEQUENCE [LARGE SCALE GENOMIC DNA]</scope>
    <source>
        <strain evidence="3">ATCC MYA-4620 / CBS 123657 / FGSC 9075 / NRRL 31084 / PH-1</strain>
        <strain evidence="1">PH-1</strain>
    </source>
</reference>
<dbReference type="AlphaFoldDB" id="A0A098DHL6"/>
<name>A0A098DHL6_GIBZE</name>
<protein>
    <submittedName>
        <fullName evidence="1">Chromosome 2, complete genome</fullName>
    </submittedName>
</protein>
<proteinExistence type="predicted"/>
<reference evidence="2 3" key="2">
    <citation type="journal article" date="2010" name="Nature">
        <title>Comparative genomics reveals mobile pathogenicity chromosomes in Fusarium.</title>
        <authorList>
            <person name="Ma L.J."/>
            <person name="van der Does H.C."/>
            <person name="Borkovich K.A."/>
            <person name="Coleman J.J."/>
            <person name="Daboussi M.J."/>
            <person name="Di Pietro A."/>
            <person name="Dufresne M."/>
            <person name="Freitag M."/>
            <person name="Grabherr M."/>
            <person name="Henrissat B."/>
            <person name="Houterman P.M."/>
            <person name="Kang S."/>
            <person name="Shim W.B."/>
            <person name="Woloshuk C."/>
            <person name="Xie X."/>
            <person name="Xu J.R."/>
            <person name="Antoniw J."/>
            <person name="Baker S.E."/>
            <person name="Bluhm B.H."/>
            <person name="Breakspear A."/>
            <person name="Brown D.W."/>
            <person name="Butchko R.A."/>
            <person name="Chapman S."/>
            <person name="Coulson R."/>
            <person name="Coutinho P.M."/>
            <person name="Danchin E.G."/>
            <person name="Diener A."/>
            <person name="Gale L.R."/>
            <person name="Gardiner D.M."/>
            <person name="Goff S."/>
            <person name="Hammond-Kosack K.E."/>
            <person name="Hilburn K."/>
            <person name="Hua-Van A."/>
            <person name="Jonkers W."/>
            <person name="Kazan K."/>
            <person name="Kodira C.D."/>
            <person name="Koehrsen M."/>
            <person name="Kumar L."/>
            <person name="Lee Y.H."/>
            <person name="Li L."/>
            <person name="Manners J.M."/>
            <person name="Miranda-Saavedra D."/>
            <person name="Mukherjee M."/>
            <person name="Park G."/>
            <person name="Park J."/>
            <person name="Park S.Y."/>
            <person name="Proctor R.H."/>
            <person name="Regev A."/>
            <person name="Ruiz-Roldan M.C."/>
            <person name="Sain D."/>
            <person name="Sakthikumar S."/>
            <person name="Sykes S."/>
            <person name="Schwartz D.C."/>
            <person name="Turgeon B.G."/>
            <person name="Wapinski I."/>
            <person name="Yoder O."/>
            <person name="Young S."/>
            <person name="Zeng Q."/>
            <person name="Zhou S."/>
            <person name="Galagan J."/>
            <person name="Cuomo C.A."/>
            <person name="Kistler H.C."/>
            <person name="Rep M."/>
        </authorList>
    </citation>
    <scope>GENOME REANNOTATION</scope>
    <source>
        <strain evidence="3">ATCC MYA-4620 / CBS 123657 / FGSC 9075 / NRRL 31084 / PH-1</strain>
        <strain evidence="2">PH-1 / ATCC MYA-4620 / FGSC 9075 / NRRL 31084</strain>
    </source>
</reference>
<sequence length="56" mass="6807">MCNHRLNVEYYDWLRVEKQPLRFSSPCIVELSLHPREANISATHWAIYFCTLRLER</sequence>
<dbReference type="VEuPathDB" id="FungiDB:FGRAMPH1_01G13249"/>
<dbReference type="InParanoid" id="A0A098DHL6"/>
<evidence type="ECO:0000313" key="3">
    <source>
        <dbReference type="Proteomes" id="UP000070720"/>
    </source>
</evidence>
<evidence type="ECO:0000313" key="2">
    <source>
        <dbReference type="EnsemblFungi" id="CEF78428"/>
    </source>
</evidence>
<reference evidence="2" key="4">
    <citation type="submission" date="2017-01" db="UniProtKB">
        <authorList>
            <consortium name="EnsemblFungi"/>
        </authorList>
    </citation>
    <scope>IDENTIFICATION</scope>
    <source>
        <strain evidence="2">PH-1 / ATCC MYA-4620 / FGSC 9075 / NRRL 31084</strain>
    </source>
</reference>
<dbReference type="Proteomes" id="UP000070720">
    <property type="component" value="Chromosome 2"/>
</dbReference>
<keyword evidence="3" id="KW-1185">Reference proteome</keyword>
<gene>
    <name evidence="1" type="ORF">FGRAMPH1_01T13249</name>
</gene>
<accession>A0A098DHL6</accession>